<dbReference type="SMART" id="SM00388">
    <property type="entry name" value="HisKA"/>
    <property type="match status" value="1"/>
</dbReference>
<dbReference type="KEGG" id="cate:C2869_07680"/>
<dbReference type="InterPro" id="IPR018062">
    <property type="entry name" value="HTH_AraC-typ_CS"/>
</dbReference>
<dbReference type="Pfam" id="PF00512">
    <property type="entry name" value="HisKA"/>
    <property type="match status" value="1"/>
</dbReference>
<evidence type="ECO:0000259" key="10">
    <source>
        <dbReference type="PROSITE" id="PS01124"/>
    </source>
</evidence>
<dbReference type="GO" id="GO:0000155">
    <property type="term" value="F:phosphorelay sensor kinase activity"/>
    <property type="evidence" value="ECO:0007669"/>
    <property type="project" value="InterPro"/>
</dbReference>
<dbReference type="SUPFAM" id="SSF46689">
    <property type="entry name" value="Homeodomain-like"/>
    <property type="match status" value="2"/>
</dbReference>
<dbReference type="GO" id="GO:0043565">
    <property type="term" value="F:sequence-specific DNA binding"/>
    <property type="evidence" value="ECO:0007669"/>
    <property type="project" value="InterPro"/>
</dbReference>
<feature type="region of interest" description="Disordered" evidence="8">
    <location>
        <begin position="1218"/>
        <end position="1249"/>
    </location>
</feature>
<dbReference type="InterPro" id="IPR001789">
    <property type="entry name" value="Sig_transdc_resp-reg_receiver"/>
</dbReference>
<dbReference type="PROSITE" id="PS00041">
    <property type="entry name" value="HTH_ARAC_FAMILY_1"/>
    <property type="match status" value="1"/>
</dbReference>
<dbReference type="InterPro" id="IPR005467">
    <property type="entry name" value="His_kinase_dom"/>
</dbReference>
<keyword evidence="14" id="KW-1185">Reference proteome</keyword>
<dbReference type="PROSITE" id="PS50110">
    <property type="entry name" value="RESPONSE_REGULATORY"/>
    <property type="match status" value="1"/>
</dbReference>
<dbReference type="Gene3D" id="1.10.287.130">
    <property type="match status" value="1"/>
</dbReference>
<protein>
    <recommendedName>
        <fullName evidence="2">histidine kinase</fullName>
        <ecNumber evidence="2">2.7.13.3</ecNumber>
    </recommendedName>
</protein>
<dbReference type="SUPFAM" id="SSF47384">
    <property type="entry name" value="Homodimeric domain of signal transducing histidine kinase"/>
    <property type="match status" value="1"/>
</dbReference>
<gene>
    <name evidence="13" type="ORF">C2869_07680</name>
</gene>
<keyword evidence="3 7" id="KW-0597">Phosphoprotein</keyword>
<name>A0A2S0VQ40_9ALTE</name>
<dbReference type="SUPFAM" id="SSF55874">
    <property type="entry name" value="ATPase domain of HSP90 chaperone/DNA topoisomerase II/histidine kinase"/>
    <property type="match status" value="1"/>
</dbReference>
<evidence type="ECO:0000256" key="7">
    <source>
        <dbReference type="PROSITE-ProRule" id="PRU00169"/>
    </source>
</evidence>
<evidence type="ECO:0000256" key="8">
    <source>
        <dbReference type="SAM" id="MobiDB-lite"/>
    </source>
</evidence>
<dbReference type="Gene3D" id="1.10.10.60">
    <property type="entry name" value="Homeodomain-like"/>
    <property type="match status" value="2"/>
</dbReference>
<evidence type="ECO:0000313" key="13">
    <source>
        <dbReference type="EMBL" id="AWB66319.1"/>
    </source>
</evidence>
<dbReference type="Pfam" id="PF02518">
    <property type="entry name" value="HATPase_c"/>
    <property type="match status" value="1"/>
</dbReference>
<dbReference type="Gene3D" id="3.40.50.2300">
    <property type="match status" value="1"/>
</dbReference>
<evidence type="ECO:0000256" key="9">
    <source>
        <dbReference type="SAM" id="Phobius"/>
    </source>
</evidence>
<feature type="compositionally biased region" description="Low complexity" evidence="8">
    <location>
        <begin position="1218"/>
        <end position="1235"/>
    </location>
</feature>
<evidence type="ECO:0000256" key="3">
    <source>
        <dbReference type="ARBA" id="ARBA00022553"/>
    </source>
</evidence>
<dbReference type="Proteomes" id="UP000244441">
    <property type="component" value="Chromosome"/>
</dbReference>
<dbReference type="SMART" id="SM00342">
    <property type="entry name" value="HTH_ARAC"/>
    <property type="match status" value="1"/>
</dbReference>
<keyword evidence="5" id="KW-0238">DNA-binding</keyword>
<dbReference type="SMART" id="SM00448">
    <property type="entry name" value="REC"/>
    <property type="match status" value="1"/>
</dbReference>
<comment type="catalytic activity">
    <reaction evidence="1">
        <text>ATP + protein L-histidine = ADP + protein N-phospho-L-histidine.</text>
        <dbReference type="EC" id="2.7.13.3"/>
    </reaction>
</comment>
<keyword evidence="4" id="KW-0805">Transcription regulation</keyword>
<dbReference type="SUPFAM" id="SSF52172">
    <property type="entry name" value="CheY-like"/>
    <property type="match status" value="1"/>
</dbReference>
<dbReference type="InterPro" id="IPR003661">
    <property type="entry name" value="HisK_dim/P_dom"/>
</dbReference>
<keyword evidence="6" id="KW-0804">Transcription</keyword>
<dbReference type="SMART" id="SM00387">
    <property type="entry name" value="HATPase_c"/>
    <property type="match status" value="1"/>
</dbReference>
<dbReference type="PROSITE" id="PS01124">
    <property type="entry name" value="HTH_ARAC_FAMILY_2"/>
    <property type="match status" value="1"/>
</dbReference>
<dbReference type="InterPro" id="IPR009057">
    <property type="entry name" value="Homeodomain-like_sf"/>
</dbReference>
<evidence type="ECO:0000313" key="14">
    <source>
        <dbReference type="Proteomes" id="UP000244441"/>
    </source>
</evidence>
<dbReference type="CDD" id="cd00075">
    <property type="entry name" value="HATPase"/>
    <property type="match status" value="1"/>
</dbReference>
<keyword evidence="9" id="KW-1133">Transmembrane helix</keyword>
<dbReference type="InterPro" id="IPR013783">
    <property type="entry name" value="Ig-like_fold"/>
</dbReference>
<evidence type="ECO:0000256" key="4">
    <source>
        <dbReference type="ARBA" id="ARBA00023015"/>
    </source>
</evidence>
<dbReference type="InterPro" id="IPR036890">
    <property type="entry name" value="HATPase_C_sf"/>
</dbReference>
<dbReference type="InterPro" id="IPR004358">
    <property type="entry name" value="Sig_transdc_His_kin-like_C"/>
</dbReference>
<dbReference type="PANTHER" id="PTHR43547">
    <property type="entry name" value="TWO-COMPONENT HISTIDINE KINASE"/>
    <property type="match status" value="1"/>
</dbReference>
<dbReference type="EMBL" id="CP026604">
    <property type="protein sequence ID" value="AWB66319.1"/>
    <property type="molecule type" value="Genomic_DNA"/>
</dbReference>
<feature type="modified residue" description="4-aspartylphosphate" evidence="7">
    <location>
        <position position="1125"/>
    </location>
</feature>
<feature type="transmembrane region" description="Helical" evidence="9">
    <location>
        <begin position="775"/>
        <end position="797"/>
    </location>
</feature>
<dbReference type="Gene3D" id="2.60.40.10">
    <property type="entry name" value="Immunoglobulins"/>
    <property type="match status" value="1"/>
</dbReference>
<organism evidence="13 14">
    <name type="scientific">Saccharobesus litoralis</name>
    <dbReference type="NCBI Taxonomy" id="2172099"/>
    <lineage>
        <taxon>Bacteria</taxon>
        <taxon>Pseudomonadati</taxon>
        <taxon>Pseudomonadota</taxon>
        <taxon>Gammaproteobacteria</taxon>
        <taxon>Alteromonadales</taxon>
        <taxon>Alteromonadaceae</taxon>
        <taxon>Saccharobesus</taxon>
    </lineage>
</organism>
<dbReference type="InterPro" id="IPR015943">
    <property type="entry name" value="WD40/YVTN_repeat-like_dom_sf"/>
</dbReference>
<keyword evidence="9" id="KW-0812">Transmembrane</keyword>
<dbReference type="PROSITE" id="PS50109">
    <property type="entry name" value="HIS_KIN"/>
    <property type="match status" value="1"/>
</dbReference>
<evidence type="ECO:0000259" key="11">
    <source>
        <dbReference type="PROSITE" id="PS50109"/>
    </source>
</evidence>
<dbReference type="InterPro" id="IPR011006">
    <property type="entry name" value="CheY-like_superfamily"/>
</dbReference>
<dbReference type="Pfam" id="PF00072">
    <property type="entry name" value="Response_reg"/>
    <property type="match status" value="1"/>
</dbReference>
<dbReference type="InterPro" id="IPR036097">
    <property type="entry name" value="HisK_dim/P_sf"/>
</dbReference>
<evidence type="ECO:0000256" key="1">
    <source>
        <dbReference type="ARBA" id="ARBA00000085"/>
    </source>
</evidence>
<dbReference type="PANTHER" id="PTHR43547:SF2">
    <property type="entry name" value="HYBRID SIGNAL TRANSDUCTION HISTIDINE KINASE C"/>
    <property type="match status" value="1"/>
</dbReference>
<evidence type="ECO:0000256" key="6">
    <source>
        <dbReference type="ARBA" id="ARBA00023163"/>
    </source>
</evidence>
<dbReference type="Pfam" id="PF12833">
    <property type="entry name" value="HTH_18"/>
    <property type="match status" value="1"/>
</dbReference>
<dbReference type="PRINTS" id="PR00344">
    <property type="entry name" value="BCTRLSENSOR"/>
</dbReference>
<dbReference type="Gene3D" id="3.30.565.10">
    <property type="entry name" value="Histidine kinase-like ATPase, C-terminal domain"/>
    <property type="match status" value="1"/>
</dbReference>
<proteinExistence type="predicted"/>
<evidence type="ECO:0000256" key="2">
    <source>
        <dbReference type="ARBA" id="ARBA00012438"/>
    </source>
</evidence>
<accession>A0A2S0VQ40</accession>
<evidence type="ECO:0000259" key="12">
    <source>
        <dbReference type="PROSITE" id="PS50110"/>
    </source>
</evidence>
<keyword evidence="9" id="KW-0472">Membrane</keyword>
<feature type="domain" description="HTH araC/xylS-type" evidence="10">
    <location>
        <begin position="1268"/>
        <end position="1367"/>
    </location>
</feature>
<sequence>MAKVWRVNLIFKVTSLFIMLVFACSLHAKTIYKPKIPSVLANPAKWHVIEAIPSRLVKNLDFDANSQLWIASIEGVMFYDGYTLTKFGIEHGIETSEFRLVKVARNGAVYAIAKNAIYKYDGTNWQALMQGTPLYSNKTEYYINDGHEDKLGAIWFAAESKIVRIYQDQVSLFDTEHQWISSLAIDHLGDIWLLGGQTGTVSRYSVHEGAVHLKRQWPQLMRSKHAKEIGFNGHITQLSDLSMWVMNREYSSATRRLKVGESRWHPVKLPHHVRSQGQNHSLFETASGDYILPAGKQILFSQDKGLTWQQQDYEQHRITGDFDGVTFKQSPDGHIWLIEPGASIKRFPDNHTNPKVYQDLLFQCEAPNGDDFFLSNQNQLVQFSEQKKLWYAFDSSDNIIQYPSSVLCDSQGHIWVAGSHNQQAAISYFNGHIWRQYFYPEFGKSIHYLSPIEGKNNKFYFGSNDDKRDLELYKSTLLEITKTPNGLRDKLFEIDYHKVSNIIVLDDNQLILNGHRLRQYNNYQFKSLKLPLELKTGWIDDVIIDDNQHILSATWGGGLIKYNGKQWSSINRSNGFLTNKISNLLKLQQGHYLALTDVGAVKFDGQRWFAIDLPYATGERRGRTLKQSQDGAIWVSFFNTNWIYRKDYPDTKNFGLKTIRYQLNSKAPNTLVNIKQKQQEYNQSIYLAWHGQDYLSETPTAKLEYSFRLIDRQNDNSEQELAHWSEFSFDTSQLFNNLPAGEYNIEVKARDSHGNIDPTPAALAFTIVQPFWQTLWFKALIILFPIVIAGLIIALLVQRVRHISVLDKARLKFLTNISHELRTPLSLVIGPLEKLAREQLANGADNQTVDLALNNAIRLNELVDQLLDYRKSQSGHLMLLPKTCELVSFCKMICANFSNIAEHKQQSIQFHCDTTEFLCQIDQDALRKIIENLISNAVKYSPNGSDISINLSFGSNTKSKLPLEILFSVTDQGEGIPKDQVKEIFDPFYTCHRTLGSKQVSFGVGLALVKELVELLGGSIKVTSPVHTKHDKEENAQPEFGSCFTVRIPTQRFASQQTEIKIDESELNDLENSNKPVVLLIEDQPELGQFIQSELQDDYKVIWAKNGSEGFEIANKIAPDIIVSDIIMPGELDGIQLCHRLKQNLATSHIPVILQTSLSSKESEQQGLSYGAIDYLQKPVSTELLKIKINNHIESLKTVAQSVEHKLNLVRQSNISSASSLSSHNANNNGTNNGNQSTQRESNHAATGDDLDAASPITLSFEEQQFIERFQAIIDNNYEHSGFNAEKLALEMGISKSAFYRKFKAITNTSPADYIRDFRLDKAKYLLSQQDCAIKSVALQIGYTEQSPFYRAFKKRFACTPSEFRTSVLKQTN</sequence>
<dbReference type="PROSITE" id="PS51257">
    <property type="entry name" value="PROKAR_LIPOPROTEIN"/>
    <property type="match status" value="1"/>
</dbReference>
<feature type="domain" description="Response regulatory" evidence="12">
    <location>
        <begin position="1077"/>
        <end position="1193"/>
    </location>
</feature>
<dbReference type="CDD" id="cd00082">
    <property type="entry name" value="HisKA"/>
    <property type="match status" value="1"/>
</dbReference>
<dbReference type="SUPFAM" id="SSF63829">
    <property type="entry name" value="Calcium-dependent phosphotriesterase"/>
    <property type="match status" value="2"/>
</dbReference>
<evidence type="ECO:0000256" key="5">
    <source>
        <dbReference type="ARBA" id="ARBA00023125"/>
    </source>
</evidence>
<feature type="domain" description="Histidine kinase" evidence="11">
    <location>
        <begin position="816"/>
        <end position="1052"/>
    </location>
</feature>
<dbReference type="InterPro" id="IPR003594">
    <property type="entry name" value="HATPase_dom"/>
</dbReference>
<dbReference type="InterPro" id="IPR018060">
    <property type="entry name" value="HTH_AraC"/>
</dbReference>
<reference evidence="13 14" key="1">
    <citation type="submission" date="2018-01" db="EMBL/GenBank/DDBJ databases">
        <title>Genome sequence of a Cantenovulum-like bacteria.</title>
        <authorList>
            <person name="Tan W.R."/>
            <person name="Lau N.-S."/>
            <person name="Go F."/>
            <person name="Amirul A.-A.A."/>
        </authorList>
    </citation>
    <scope>NUCLEOTIDE SEQUENCE [LARGE SCALE GENOMIC DNA]</scope>
    <source>
        <strain evidence="13 14">CCB-QB4</strain>
    </source>
</reference>
<dbReference type="Gene3D" id="2.130.10.10">
    <property type="entry name" value="YVTN repeat-like/Quinoprotein amine dehydrogenase"/>
    <property type="match status" value="2"/>
</dbReference>
<dbReference type="GO" id="GO:0003700">
    <property type="term" value="F:DNA-binding transcription factor activity"/>
    <property type="evidence" value="ECO:0007669"/>
    <property type="project" value="InterPro"/>
</dbReference>
<dbReference type="EC" id="2.7.13.3" evidence="2"/>